<organism evidence="1">
    <name type="scientific">mine drainage metagenome</name>
    <dbReference type="NCBI Taxonomy" id="410659"/>
    <lineage>
        <taxon>unclassified sequences</taxon>
        <taxon>metagenomes</taxon>
        <taxon>ecological metagenomes</taxon>
    </lineage>
</organism>
<comment type="caution">
    <text evidence="1">The sequence shown here is derived from an EMBL/GenBank/DDBJ whole genome shotgun (WGS) entry which is preliminary data.</text>
</comment>
<name>A0A1J5QI27_9ZZZZ</name>
<gene>
    <name evidence="1" type="ORF">GALL_350160</name>
</gene>
<accession>A0A1J5QI27</accession>
<dbReference type="EMBL" id="MLJW01000726">
    <property type="protein sequence ID" value="OIQ83193.1"/>
    <property type="molecule type" value="Genomic_DNA"/>
</dbReference>
<proteinExistence type="predicted"/>
<protein>
    <submittedName>
        <fullName evidence="1">Uncharacterized protein</fullName>
    </submittedName>
</protein>
<sequence>MKTVKQKARVATLTDKESVAQVSLDDALNIAINEQRKDILEGFESFVSAMGSASQAKTKLKEPKKPIKVHITYAGLTGDYAKALSPYVTSDSRTVVKDIGGLAWALAANHSSEARQWFDRGQIDAALTHFAKAERAIGEALAVPRYRTAESQLKAIVGHAKPGGSFDKGNRIRGIWASGRYTNRDECAEQECAYLGMSYSAARKALRNTPNPA</sequence>
<reference evidence="1" key="1">
    <citation type="submission" date="2016-10" db="EMBL/GenBank/DDBJ databases">
        <title>Sequence of Gallionella enrichment culture.</title>
        <authorList>
            <person name="Poehlein A."/>
            <person name="Muehling M."/>
            <person name="Daniel R."/>
        </authorList>
    </citation>
    <scope>NUCLEOTIDE SEQUENCE</scope>
</reference>
<evidence type="ECO:0000313" key="1">
    <source>
        <dbReference type="EMBL" id="OIQ83193.1"/>
    </source>
</evidence>
<dbReference type="AlphaFoldDB" id="A0A1J5QI27"/>